<feature type="non-terminal residue" evidence="2">
    <location>
        <position position="1"/>
    </location>
</feature>
<gene>
    <name evidence="2" type="ORF">MNBD_GAMMA10-2324</name>
</gene>
<name>A0A3B0Y9T3_9ZZZZ</name>
<evidence type="ECO:0000256" key="1">
    <source>
        <dbReference type="SAM" id="Phobius"/>
    </source>
</evidence>
<organism evidence="2">
    <name type="scientific">hydrothermal vent metagenome</name>
    <dbReference type="NCBI Taxonomy" id="652676"/>
    <lineage>
        <taxon>unclassified sequences</taxon>
        <taxon>metagenomes</taxon>
        <taxon>ecological metagenomes</taxon>
    </lineage>
</organism>
<accession>A0A3B0Y9T3</accession>
<keyword evidence="1" id="KW-1133">Transmembrane helix</keyword>
<protein>
    <submittedName>
        <fullName evidence="2">Uncharacterized protein</fullName>
    </submittedName>
</protein>
<evidence type="ECO:0000313" key="2">
    <source>
        <dbReference type="EMBL" id="VAW72072.1"/>
    </source>
</evidence>
<proteinExistence type="predicted"/>
<dbReference type="AlphaFoldDB" id="A0A3B0Y9T3"/>
<keyword evidence="1" id="KW-0812">Transmembrane</keyword>
<keyword evidence="1" id="KW-0472">Membrane</keyword>
<dbReference type="EMBL" id="UOFJ01000640">
    <property type="protein sequence ID" value="VAW72072.1"/>
    <property type="molecule type" value="Genomic_DNA"/>
</dbReference>
<sequence>GVSTLSVGSMLALVCIIAGSAMTMKIQYYKLMHEDEATFIKAFASSLVDFKLLPESMRSLESY</sequence>
<feature type="transmembrane region" description="Helical" evidence="1">
    <location>
        <begin position="6"/>
        <end position="24"/>
    </location>
</feature>
<reference evidence="2" key="1">
    <citation type="submission" date="2018-06" db="EMBL/GenBank/DDBJ databases">
        <authorList>
            <person name="Zhirakovskaya E."/>
        </authorList>
    </citation>
    <scope>NUCLEOTIDE SEQUENCE</scope>
</reference>